<dbReference type="InterPro" id="IPR050114">
    <property type="entry name" value="UPF0173_UPF0282_UlaG_hydrolase"/>
</dbReference>
<evidence type="ECO:0000259" key="1">
    <source>
        <dbReference type="Pfam" id="PF12706"/>
    </source>
</evidence>
<dbReference type="RefSeq" id="WP_021598978.1">
    <property type="nucleotide sequence ID" value="NZ_CP083237.1"/>
</dbReference>
<dbReference type="InterPro" id="IPR036866">
    <property type="entry name" value="RibonucZ/Hydroxyglut_hydro"/>
</dbReference>
<name>A0A1I5P5L7_9ACTN</name>
<dbReference type="InterPro" id="IPR001279">
    <property type="entry name" value="Metallo-B-lactamas"/>
</dbReference>
<feature type="domain" description="Diiron non-heme beta-hydroxylase N-terminal" evidence="2">
    <location>
        <begin position="8"/>
        <end position="238"/>
    </location>
</feature>
<dbReference type="Proteomes" id="UP000183413">
    <property type="component" value="Unassembled WGS sequence"/>
</dbReference>
<dbReference type="AlphaFoldDB" id="A0A1I5P5L7"/>
<dbReference type="Gene3D" id="3.60.15.10">
    <property type="entry name" value="Ribonuclease Z/Hydroxyacylglutathione hydrolase-like"/>
    <property type="match status" value="1"/>
</dbReference>
<dbReference type="STRING" id="1993.SAMN04489713_1138"/>
<dbReference type="InParanoid" id="A0A1I5P5L7"/>
<accession>A0A1I5P5L7</accession>
<dbReference type="eggNOG" id="COG2220">
    <property type="taxonomic scope" value="Bacteria"/>
</dbReference>
<evidence type="ECO:0000259" key="2">
    <source>
        <dbReference type="Pfam" id="PF18456"/>
    </source>
</evidence>
<feature type="domain" description="Metallo-beta-lactamase" evidence="1">
    <location>
        <begin position="269"/>
        <end position="426"/>
    </location>
</feature>
<dbReference type="GeneID" id="99657027"/>
<evidence type="ECO:0000313" key="4">
    <source>
        <dbReference type="Proteomes" id="UP000183413"/>
    </source>
</evidence>
<gene>
    <name evidence="3" type="ORF">SAMN04489713_1138</name>
</gene>
<dbReference type="EMBL" id="FOVH01000013">
    <property type="protein sequence ID" value="SFP29382.1"/>
    <property type="molecule type" value="Genomic_DNA"/>
</dbReference>
<dbReference type="PANTHER" id="PTHR43546">
    <property type="entry name" value="UPF0173 METAL-DEPENDENT HYDROLASE MJ1163-RELATED"/>
    <property type="match status" value="1"/>
</dbReference>
<evidence type="ECO:0000313" key="3">
    <source>
        <dbReference type="EMBL" id="SFP29382.1"/>
    </source>
</evidence>
<reference evidence="3 4" key="1">
    <citation type="submission" date="2016-10" db="EMBL/GenBank/DDBJ databases">
        <authorList>
            <person name="de Groot N.N."/>
        </authorList>
    </citation>
    <scope>NUCLEOTIDE SEQUENCE [LARGE SCALE GENOMIC DNA]</scope>
    <source>
        <strain evidence="3 4">DSM 43067</strain>
    </source>
</reference>
<dbReference type="Pfam" id="PF12706">
    <property type="entry name" value="Lactamase_B_2"/>
    <property type="match status" value="1"/>
</dbReference>
<keyword evidence="4" id="KW-1185">Reference proteome</keyword>
<protein>
    <submittedName>
        <fullName evidence="3">L-ascorbate metabolism protein UlaG, beta-lactamase superfamily</fullName>
    </submittedName>
</protein>
<sequence>MADEPLFLKSKVIVEPLLDRFIAWPYTVAPVQSAMNLAFLQVPLLESYLQSPQVHIAASGNPELRGGYFVNIPAERADEVRDLLAGIKRDRAHILRFAEAVAEGQETLRANATGFDLTPLYDKLPPEVSGLVELAYDTDNQAQMRFMEPVAYTTDLYQESRQSVQLSFETGIERPFVLSTPRLPSPDVLELGIPFRHPGLEELFKARVHPTTLGHLREALELDDAQTERLSGMLAERPALAPDRHIDAGGRVRYFGHACLVLQTPQAAIVTDPFISADSSAGDRYTLDDLPDRIDLVLITHGHQDHIVLETLLQLRGRVGSVVVPRASRGNLSDPSLGLMLKHLGFSVTEVDDFDEVDFPGGKVTATPFLGEHCDLDIRAKSTYWVELAGKKIYVGADSSGIAPSLYRHVRQHLGVADMAFLGMECDGAPLTWLYQALLTIPVTKKMSDSRKLSGSNAEQAAAIMTELGAGSAYVYAMGEEPWLGHVMATTYDEDTYQIKQIDEFLTWCKDRGIPAGHLYGRQEWRW</sequence>
<proteinExistence type="predicted"/>
<dbReference type="InterPro" id="IPR041141">
    <property type="entry name" value="CmlA_N"/>
</dbReference>
<dbReference type="SUPFAM" id="SSF56281">
    <property type="entry name" value="Metallo-hydrolase/oxidoreductase"/>
    <property type="match status" value="1"/>
</dbReference>
<dbReference type="PANTHER" id="PTHR43546:SF3">
    <property type="entry name" value="UPF0173 METAL-DEPENDENT HYDROLASE MJ1163"/>
    <property type="match status" value="1"/>
</dbReference>
<dbReference type="Pfam" id="PF18456">
    <property type="entry name" value="CmlA_N"/>
    <property type="match status" value="1"/>
</dbReference>
<organism evidence="3 4">
    <name type="scientific">Actinomadura madurae</name>
    <dbReference type="NCBI Taxonomy" id="1993"/>
    <lineage>
        <taxon>Bacteria</taxon>
        <taxon>Bacillati</taxon>
        <taxon>Actinomycetota</taxon>
        <taxon>Actinomycetes</taxon>
        <taxon>Streptosporangiales</taxon>
        <taxon>Thermomonosporaceae</taxon>
        <taxon>Actinomadura</taxon>
    </lineage>
</organism>